<dbReference type="Pfam" id="PF00176">
    <property type="entry name" value="SNF2-rel_dom"/>
    <property type="match status" value="1"/>
</dbReference>
<dbReference type="GO" id="GO:0044027">
    <property type="term" value="P:negative regulation of gene expression via chromosomal CpG island methylation"/>
    <property type="evidence" value="ECO:0007669"/>
    <property type="project" value="TreeGrafter"/>
</dbReference>
<proteinExistence type="inferred from homology"/>
<organism evidence="13 14">
    <name type="scientific">Venturia effusa</name>
    <dbReference type="NCBI Taxonomy" id="50376"/>
    <lineage>
        <taxon>Eukaryota</taxon>
        <taxon>Fungi</taxon>
        <taxon>Dikarya</taxon>
        <taxon>Ascomycota</taxon>
        <taxon>Pezizomycotina</taxon>
        <taxon>Dothideomycetes</taxon>
        <taxon>Pleosporomycetidae</taxon>
        <taxon>Venturiales</taxon>
        <taxon>Venturiaceae</taxon>
        <taxon>Venturia</taxon>
    </lineage>
</organism>
<dbReference type="PANTHER" id="PTHR47161">
    <property type="entry name" value="LYMPHOID-SPECIFIC HELICASE"/>
    <property type="match status" value="1"/>
</dbReference>
<dbReference type="GO" id="GO:0005524">
    <property type="term" value="F:ATP binding"/>
    <property type="evidence" value="ECO:0007669"/>
    <property type="project" value="UniProtKB-KW"/>
</dbReference>
<dbReference type="OrthoDB" id="5857104at2759"/>
<dbReference type="PROSITE" id="PS51194">
    <property type="entry name" value="HELICASE_CTER"/>
    <property type="match status" value="1"/>
</dbReference>
<evidence type="ECO:0000256" key="2">
    <source>
        <dbReference type="ARBA" id="ARBA00007025"/>
    </source>
</evidence>
<evidence type="ECO:0000256" key="8">
    <source>
        <dbReference type="ARBA" id="ARBA00023242"/>
    </source>
</evidence>
<feature type="compositionally biased region" description="Polar residues" evidence="10">
    <location>
        <begin position="532"/>
        <end position="551"/>
    </location>
</feature>
<gene>
    <name evidence="13" type="ORF">FKW77_007976</name>
</gene>
<feature type="domain" description="Helicase C-terminal" evidence="12">
    <location>
        <begin position="658"/>
        <end position="832"/>
    </location>
</feature>
<feature type="compositionally biased region" description="Low complexity" evidence="10">
    <location>
        <begin position="13"/>
        <end position="22"/>
    </location>
</feature>
<keyword evidence="3" id="KW-0547">Nucleotide-binding</keyword>
<keyword evidence="5" id="KW-0347">Helicase</keyword>
<dbReference type="InterPro" id="IPR001650">
    <property type="entry name" value="Helicase_C-like"/>
</dbReference>
<name>A0A517L5T6_9PEZI</name>
<dbReference type="FunFam" id="3.40.50.10810:FF:000015">
    <property type="entry name" value="lymphoid-specific helicase isoform X1"/>
    <property type="match status" value="1"/>
</dbReference>
<evidence type="ECO:0000256" key="1">
    <source>
        <dbReference type="ARBA" id="ARBA00004123"/>
    </source>
</evidence>
<accession>A0A517L5T6</accession>
<keyword evidence="6" id="KW-0067">ATP-binding</keyword>
<feature type="domain" description="Helicase ATP-binding" evidence="11">
    <location>
        <begin position="240"/>
        <end position="407"/>
    </location>
</feature>
<feature type="region of interest" description="Disordered" evidence="10">
    <location>
        <begin position="1"/>
        <end position="80"/>
    </location>
</feature>
<dbReference type="Pfam" id="PF00271">
    <property type="entry name" value="Helicase_C"/>
    <property type="match status" value="1"/>
</dbReference>
<dbReference type="SMART" id="SM00487">
    <property type="entry name" value="DEXDc"/>
    <property type="match status" value="1"/>
</dbReference>
<feature type="region of interest" description="Disordered" evidence="10">
    <location>
        <begin position="104"/>
        <end position="173"/>
    </location>
</feature>
<dbReference type="SMART" id="SM00490">
    <property type="entry name" value="HELICc"/>
    <property type="match status" value="1"/>
</dbReference>
<dbReference type="GO" id="GO:0003682">
    <property type="term" value="F:chromatin binding"/>
    <property type="evidence" value="ECO:0007669"/>
    <property type="project" value="TreeGrafter"/>
</dbReference>
<dbReference type="Gene3D" id="3.40.50.10810">
    <property type="entry name" value="Tandem AAA-ATPase domain"/>
    <property type="match status" value="1"/>
</dbReference>
<evidence type="ECO:0000313" key="14">
    <source>
        <dbReference type="Proteomes" id="UP000316270"/>
    </source>
</evidence>
<evidence type="ECO:0000256" key="3">
    <source>
        <dbReference type="ARBA" id="ARBA00022741"/>
    </source>
</evidence>
<comment type="similarity">
    <text evidence="2">Belongs to the SNF2/RAD54 helicase family.</text>
</comment>
<dbReference type="CDD" id="cd18793">
    <property type="entry name" value="SF2_C_SNF"/>
    <property type="match status" value="1"/>
</dbReference>
<dbReference type="InterPro" id="IPR044753">
    <property type="entry name" value="HELLS_N"/>
</dbReference>
<dbReference type="GO" id="GO:0016787">
    <property type="term" value="F:hydrolase activity"/>
    <property type="evidence" value="ECO:0007669"/>
    <property type="project" value="UniProtKB-KW"/>
</dbReference>
<feature type="coiled-coil region" evidence="9">
    <location>
        <begin position="814"/>
        <end position="841"/>
    </location>
</feature>
<dbReference type="PROSITE" id="PS51192">
    <property type="entry name" value="HELICASE_ATP_BIND_1"/>
    <property type="match status" value="1"/>
</dbReference>
<dbReference type="GO" id="GO:0031508">
    <property type="term" value="P:pericentric heterochromatin formation"/>
    <property type="evidence" value="ECO:0007669"/>
    <property type="project" value="TreeGrafter"/>
</dbReference>
<dbReference type="InterPro" id="IPR014001">
    <property type="entry name" value="Helicase_ATP-bd"/>
</dbReference>
<dbReference type="Proteomes" id="UP000316270">
    <property type="component" value="Chromosome 5"/>
</dbReference>
<reference evidence="13 14" key="1">
    <citation type="submission" date="2019-07" db="EMBL/GenBank/DDBJ databases">
        <title>Finished genome of Venturia effusa.</title>
        <authorList>
            <person name="Young C.A."/>
            <person name="Cox M.P."/>
            <person name="Ganley A.R.D."/>
            <person name="David W.J."/>
        </authorList>
    </citation>
    <scope>NUCLEOTIDE SEQUENCE [LARGE SCALE GENOMIC DNA]</scope>
    <source>
        <strain evidence="14">albino</strain>
    </source>
</reference>
<evidence type="ECO:0000256" key="6">
    <source>
        <dbReference type="ARBA" id="ARBA00022840"/>
    </source>
</evidence>
<dbReference type="InterPro" id="IPR000330">
    <property type="entry name" value="SNF2_N"/>
</dbReference>
<dbReference type="GO" id="GO:0006346">
    <property type="term" value="P:DNA methylation-dependent constitutive heterochromatin formation"/>
    <property type="evidence" value="ECO:0007669"/>
    <property type="project" value="TreeGrafter"/>
</dbReference>
<dbReference type="GO" id="GO:0004386">
    <property type="term" value="F:helicase activity"/>
    <property type="evidence" value="ECO:0007669"/>
    <property type="project" value="UniProtKB-KW"/>
</dbReference>
<dbReference type="CDD" id="cd18009">
    <property type="entry name" value="DEXHc_HELLS_SMARCA6"/>
    <property type="match status" value="1"/>
</dbReference>
<dbReference type="PANTHER" id="PTHR47161:SF1">
    <property type="entry name" value="LYMPHOID-SPECIFIC HELICASE"/>
    <property type="match status" value="1"/>
</dbReference>
<dbReference type="GO" id="GO:0005721">
    <property type="term" value="C:pericentric heterochromatin"/>
    <property type="evidence" value="ECO:0007669"/>
    <property type="project" value="TreeGrafter"/>
</dbReference>
<evidence type="ECO:0000256" key="10">
    <source>
        <dbReference type="SAM" id="MobiDB-lite"/>
    </source>
</evidence>
<dbReference type="SUPFAM" id="SSF52540">
    <property type="entry name" value="P-loop containing nucleoside triphosphate hydrolases"/>
    <property type="match status" value="2"/>
</dbReference>
<dbReference type="GO" id="GO:0005634">
    <property type="term" value="C:nucleus"/>
    <property type="evidence" value="ECO:0007669"/>
    <property type="project" value="UniProtKB-SubCell"/>
</dbReference>
<keyword evidence="4" id="KW-0378">Hydrolase</keyword>
<feature type="compositionally biased region" description="Polar residues" evidence="10">
    <location>
        <begin position="1"/>
        <end position="12"/>
    </location>
</feature>
<keyword evidence="14" id="KW-1185">Reference proteome</keyword>
<dbReference type="InterPro" id="IPR027417">
    <property type="entry name" value="P-loop_NTPase"/>
</dbReference>
<evidence type="ECO:0000313" key="13">
    <source>
        <dbReference type="EMBL" id="QDS71017.1"/>
    </source>
</evidence>
<evidence type="ECO:0000256" key="7">
    <source>
        <dbReference type="ARBA" id="ARBA00023054"/>
    </source>
</evidence>
<dbReference type="STRING" id="50376.A0A517L5T6"/>
<dbReference type="EMBL" id="CP042189">
    <property type="protein sequence ID" value="QDS71017.1"/>
    <property type="molecule type" value="Genomic_DNA"/>
</dbReference>
<dbReference type="InterPro" id="IPR038718">
    <property type="entry name" value="SNF2-like_sf"/>
</dbReference>
<feature type="compositionally biased region" description="Basic and acidic residues" evidence="10">
    <location>
        <begin position="106"/>
        <end position="131"/>
    </location>
</feature>
<evidence type="ECO:0000259" key="11">
    <source>
        <dbReference type="PROSITE" id="PS51192"/>
    </source>
</evidence>
<sequence length="899" mass="101160">MPSSVSSNMTPVSAQSTQTTPASSPPPSDNDAKADVEISDAMKREEEAMARKAQKEQEKRDRAMAEERKKDLKAGSENVDKKFKALEYLLNQSKLFSTIMLSQMQKQEEKEVAKDEKGRKRAEKVAEKAEQVAETTQRRTARNSALDPQEGSASLRKTRGRPKKAEAKSGQGKISTYLKKEDVEAKAGKQSVSEALQEAAEDDVKTADIGIQGLKSARQPDLVTGGTMRKYQLEGLEWLVSLYENGLNGILADEMGLGKTIQTISFLAFLREQESYGPFLIAAPLSTTSNWVDEFHKWTPSIPVVLYHGSKQDRETIRNKQFRHPGTADFPVVVTSYEICMNDRKFLTNFGWKFIIIDEGHRIKNMNCRLIRELQSYQSANRLLITGTPLQNNLTELWSLLHFLMPDIFDKLEAFESWFDFSELKDAQGYHQILNKERQQKLVASLHAILKPFLLRRVKADVESMMPKKREYVLYAPLTTMQRELYQAILEGSSRSYLEEKAVERLSLSRSATPVSARSSSLALKRKAANMSGANTPNKSAKTSRASTPANSVRGRRAKKRNYEELSDSQYFAQLENDVSDEEEEMSSEAEQEQIHAATLALAKRQIGQKKLQNPIMQLRLCCDSPYNFFNPFTIEGTDGEEGEPDETLVTTSGKMLLLDSLLPALFKDGHKVLIFSQFKTQLDLLAQYAEMRGWPCCRIDGSVAQSDRHEQIKAFNTPATGKAAKKATNLFLLSTRAGGQGINLVAADTVILFDSDWNPQQDLQAQDRAHRIGQTKNVIVYRLATRGTVEQTLLETAEGKRRLEKLVIRKGGLREDGKKKQEDKEEVEELQRLLRRADGEQFDLGEGQDGILSQQDLKILIDRSDEAYDRAEKGLDAGKMFRPVEFQGDTGLLQSLKA</sequence>
<evidence type="ECO:0000256" key="4">
    <source>
        <dbReference type="ARBA" id="ARBA00022801"/>
    </source>
</evidence>
<keyword evidence="7 9" id="KW-0175">Coiled coil</keyword>
<dbReference type="AlphaFoldDB" id="A0A517L5T6"/>
<comment type="subcellular location">
    <subcellularLocation>
        <location evidence="1">Nucleus</location>
    </subcellularLocation>
</comment>
<protein>
    <submittedName>
        <fullName evidence="13">Uncharacterized protein</fullName>
    </submittedName>
</protein>
<evidence type="ECO:0000256" key="9">
    <source>
        <dbReference type="SAM" id="Coils"/>
    </source>
</evidence>
<keyword evidence="8" id="KW-0539">Nucleus</keyword>
<evidence type="ECO:0000256" key="5">
    <source>
        <dbReference type="ARBA" id="ARBA00022806"/>
    </source>
</evidence>
<feature type="compositionally biased region" description="Basic and acidic residues" evidence="10">
    <location>
        <begin position="30"/>
        <end position="80"/>
    </location>
</feature>
<dbReference type="InterPro" id="IPR049730">
    <property type="entry name" value="SNF2/RAD54-like_C"/>
</dbReference>
<dbReference type="Gene3D" id="3.40.50.300">
    <property type="entry name" value="P-loop containing nucleotide triphosphate hydrolases"/>
    <property type="match status" value="1"/>
</dbReference>
<evidence type="ECO:0000259" key="12">
    <source>
        <dbReference type="PROSITE" id="PS51194"/>
    </source>
</evidence>
<feature type="region of interest" description="Disordered" evidence="10">
    <location>
        <begin position="519"/>
        <end position="560"/>
    </location>
</feature>